<proteinExistence type="predicted"/>
<feature type="region of interest" description="Disordered" evidence="1">
    <location>
        <begin position="266"/>
        <end position="361"/>
    </location>
</feature>
<dbReference type="Proteomes" id="UP001211907">
    <property type="component" value="Unassembled WGS sequence"/>
</dbReference>
<feature type="compositionally biased region" description="Acidic residues" evidence="1">
    <location>
        <begin position="299"/>
        <end position="312"/>
    </location>
</feature>
<organism evidence="2 3">
    <name type="scientific">Physocladia obscura</name>
    <dbReference type="NCBI Taxonomy" id="109957"/>
    <lineage>
        <taxon>Eukaryota</taxon>
        <taxon>Fungi</taxon>
        <taxon>Fungi incertae sedis</taxon>
        <taxon>Chytridiomycota</taxon>
        <taxon>Chytridiomycota incertae sedis</taxon>
        <taxon>Chytridiomycetes</taxon>
        <taxon>Chytridiales</taxon>
        <taxon>Chytriomycetaceae</taxon>
        <taxon>Physocladia</taxon>
    </lineage>
</organism>
<evidence type="ECO:0000313" key="3">
    <source>
        <dbReference type="Proteomes" id="UP001211907"/>
    </source>
</evidence>
<keyword evidence="3" id="KW-1185">Reference proteome</keyword>
<dbReference type="AlphaFoldDB" id="A0AAD5XCB2"/>
<name>A0AAD5XCB2_9FUNG</name>
<feature type="compositionally biased region" description="Polar residues" evidence="1">
    <location>
        <begin position="314"/>
        <end position="324"/>
    </location>
</feature>
<evidence type="ECO:0000256" key="1">
    <source>
        <dbReference type="SAM" id="MobiDB-lite"/>
    </source>
</evidence>
<reference evidence="2" key="1">
    <citation type="submission" date="2020-05" db="EMBL/GenBank/DDBJ databases">
        <title>Phylogenomic resolution of chytrid fungi.</title>
        <authorList>
            <person name="Stajich J.E."/>
            <person name="Amses K."/>
            <person name="Simmons R."/>
            <person name="Seto K."/>
            <person name="Myers J."/>
            <person name="Bonds A."/>
            <person name="Quandt C.A."/>
            <person name="Barry K."/>
            <person name="Liu P."/>
            <person name="Grigoriev I."/>
            <person name="Longcore J.E."/>
            <person name="James T.Y."/>
        </authorList>
    </citation>
    <scope>NUCLEOTIDE SEQUENCE</scope>
    <source>
        <strain evidence="2">JEL0513</strain>
    </source>
</reference>
<sequence length="452" mass="49184">MKPRSNSYSGATSSAAPPLSRPRKKVVVVLSPFIRAPTPKTSTATTAATTTAGNINIKEKGRDAQISINSAVASVGQQLLSPRSALKSSILDRLGPRVSHPISSTFPQTTSALNFENAPSFAHTTDPNPAPSMAQLRAKWRRKSPHQKSTTTSRNKPNRQKQESQSLTATPSKFAPRRRRRANSAKSKTALSLIREQNDALLQAAIMRAEEFAASLNSQGISADSQTDPHHQPLDLGRDEFRQLMRENGLRNHGFVTLITREDLIHGDDCSENGGSDDEYDNYDIFGGWQSDGSYEPSINDDDDNNDNDPVDGQEQTEQGQIKNSTSISSGGSRSSFDEGYDPENPEMQDHEEGDEDDSFDLGEIDSEIDAALTSMGITAGSISDMSMETRHQQLQLPQNQKEVLIQVFAEDGRPLGTPVIATRSLTGNEIVYSNFIDGTPATFSTSTTPVC</sequence>
<feature type="region of interest" description="Disordered" evidence="1">
    <location>
        <begin position="1"/>
        <end position="23"/>
    </location>
</feature>
<feature type="compositionally biased region" description="Polar residues" evidence="1">
    <location>
        <begin position="1"/>
        <end position="15"/>
    </location>
</feature>
<protein>
    <submittedName>
        <fullName evidence="2">Uncharacterized protein</fullName>
    </submittedName>
</protein>
<feature type="compositionally biased region" description="Low complexity" evidence="1">
    <location>
        <begin position="325"/>
        <end position="335"/>
    </location>
</feature>
<feature type="region of interest" description="Disordered" evidence="1">
    <location>
        <begin position="118"/>
        <end position="190"/>
    </location>
</feature>
<gene>
    <name evidence="2" type="ORF">HK100_000812</name>
</gene>
<comment type="caution">
    <text evidence="2">The sequence shown here is derived from an EMBL/GenBank/DDBJ whole genome shotgun (WGS) entry which is preliminary data.</text>
</comment>
<evidence type="ECO:0000313" key="2">
    <source>
        <dbReference type="EMBL" id="KAJ3117481.1"/>
    </source>
</evidence>
<accession>A0AAD5XCB2</accession>
<feature type="compositionally biased region" description="Acidic residues" evidence="1">
    <location>
        <begin position="339"/>
        <end position="361"/>
    </location>
</feature>
<dbReference type="EMBL" id="JADGJH010001165">
    <property type="protein sequence ID" value="KAJ3117481.1"/>
    <property type="molecule type" value="Genomic_DNA"/>
</dbReference>